<evidence type="ECO:0000313" key="2">
    <source>
        <dbReference type="Proteomes" id="UP000266302"/>
    </source>
</evidence>
<dbReference type="SUPFAM" id="SSF47413">
    <property type="entry name" value="lambda repressor-like DNA-binding domains"/>
    <property type="match status" value="1"/>
</dbReference>
<keyword evidence="2" id="KW-1185">Reference proteome</keyword>
<dbReference type="Proteomes" id="UP000266302">
    <property type="component" value="Unassembled WGS sequence"/>
</dbReference>
<protein>
    <submittedName>
        <fullName evidence="1">XRE family transcriptional regulator</fullName>
    </submittedName>
</protein>
<dbReference type="InterPro" id="IPR010982">
    <property type="entry name" value="Lambda_DNA-bd_dom_sf"/>
</dbReference>
<dbReference type="GO" id="GO:0003677">
    <property type="term" value="F:DNA binding"/>
    <property type="evidence" value="ECO:0007669"/>
    <property type="project" value="InterPro"/>
</dbReference>
<dbReference type="AlphaFoldDB" id="A0A398C290"/>
<accession>A0A398C290</accession>
<proteinExistence type="predicted"/>
<gene>
    <name evidence="1" type="ORF">D3F03_15665</name>
</gene>
<name>A0A398C290_9BURK</name>
<organism evidence="1 2">
    <name type="scientific">Simplicispira hankyongi</name>
    <dbReference type="NCBI Taxonomy" id="2315688"/>
    <lineage>
        <taxon>Bacteria</taxon>
        <taxon>Pseudomonadati</taxon>
        <taxon>Pseudomonadota</taxon>
        <taxon>Betaproteobacteria</taxon>
        <taxon>Burkholderiales</taxon>
        <taxon>Comamonadaceae</taxon>
        <taxon>Simplicispira</taxon>
    </lineage>
</organism>
<comment type="caution">
    <text evidence="1">The sequence shown here is derived from an EMBL/GenBank/DDBJ whole genome shotgun (WGS) entry which is preliminary data.</text>
</comment>
<sequence>MRRLQVSEGRRLTYRDLAQMAGTSERTMAEWMRGATSPMAMNGLLNLMSALKADDAIQVLEHWRDAAPHDPISAETAQENQK</sequence>
<evidence type="ECO:0000313" key="1">
    <source>
        <dbReference type="EMBL" id="RID97145.1"/>
    </source>
</evidence>
<dbReference type="Gene3D" id="1.10.260.40">
    <property type="entry name" value="lambda repressor-like DNA-binding domains"/>
    <property type="match status" value="1"/>
</dbReference>
<reference evidence="1 2" key="1">
    <citation type="submission" date="2018-09" db="EMBL/GenBank/DDBJ databases">
        <title>Draft genome of Simplicispira sp. NY-02.</title>
        <authorList>
            <person name="Im W.T."/>
        </authorList>
    </citation>
    <scope>NUCLEOTIDE SEQUENCE [LARGE SCALE GENOMIC DNA]</scope>
    <source>
        <strain evidence="1 2">NY-02</strain>
    </source>
</reference>
<dbReference type="EMBL" id="QXJC01000010">
    <property type="protein sequence ID" value="RID97145.1"/>
    <property type="molecule type" value="Genomic_DNA"/>
</dbReference>